<protein>
    <submittedName>
        <fullName evidence="1">Uncharacterized protein</fullName>
    </submittedName>
</protein>
<evidence type="ECO:0000313" key="2">
    <source>
        <dbReference type="Proteomes" id="UP000617340"/>
    </source>
</evidence>
<gene>
    <name evidence="1" type="ORF">HZH68_014062</name>
</gene>
<accession>A0A834JEG1</accession>
<keyword evidence="2" id="KW-1185">Reference proteome</keyword>
<comment type="caution">
    <text evidence="1">The sequence shown here is derived from an EMBL/GenBank/DDBJ whole genome shotgun (WGS) entry which is preliminary data.</text>
</comment>
<dbReference type="AlphaFoldDB" id="A0A834JEG1"/>
<proteinExistence type="predicted"/>
<organism evidence="1 2">
    <name type="scientific">Vespula germanica</name>
    <name type="common">German yellow jacket</name>
    <name type="synonym">Paravespula germanica</name>
    <dbReference type="NCBI Taxonomy" id="30212"/>
    <lineage>
        <taxon>Eukaryota</taxon>
        <taxon>Metazoa</taxon>
        <taxon>Ecdysozoa</taxon>
        <taxon>Arthropoda</taxon>
        <taxon>Hexapoda</taxon>
        <taxon>Insecta</taxon>
        <taxon>Pterygota</taxon>
        <taxon>Neoptera</taxon>
        <taxon>Endopterygota</taxon>
        <taxon>Hymenoptera</taxon>
        <taxon>Apocrita</taxon>
        <taxon>Aculeata</taxon>
        <taxon>Vespoidea</taxon>
        <taxon>Vespidae</taxon>
        <taxon>Vespinae</taxon>
        <taxon>Vespula</taxon>
    </lineage>
</organism>
<dbReference type="Proteomes" id="UP000617340">
    <property type="component" value="Unassembled WGS sequence"/>
</dbReference>
<dbReference type="EMBL" id="JACSDZ010000016">
    <property type="protein sequence ID" value="KAF7385632.1"/>
    <property type="molecule type" value="Genomic_DNA"/>
</dbReference>
<reference evidence="1" key="1">
    <citation type="journal article" date="2020" name="G3 (Bethesda)">
        <title>High-Quality Assemblies for Three Invasive Social Wasps from the &lt;i&gt;Vespula&lt;/i&gt; Genus.</title>
        <authorList>
            <person name="Harrop T.W.R."/>
            <person name="Guhlin J."/>
            <person name="McLaughlin G.M."/>
            <person name="Permina E."/>
            <person name="Stockwell P."/>
            <person name="Gilligan J."/>
            <person name="Le Lec M.F."/>
            <person name="Gruber M.A.M."/>
            <person name="Quinn O."/>
            <person name="Lovegrove M."/>
            <person name="Duncan E.J."/>
            <person name="Remnant E.J."/>
            <person name="Van Eeckhoven J."/>
            <person name="Graham B."/>
            <person name="Knapp R.A."/>
            <person name="Langford K.W."/>
            <person name="Kronenberg Z."/>
            <person name="Press M.O."/>
            <person name="Eacker S.M."/>
            <person name="Wilson-Rankin E.E."/>
            <person name="Purcell J."/>
            <person name="Lester P.J."/>
            <person name="Dearden P.K."/>
        </authorList>
    </citation>
    <scope>NUCLEOTIDE SEQUENCE</scope>
    <source>
        <strain evidence="1">Linc-1</strain>
    </source>
</reference>
<sequence length="200" mass="22286">MAPKRGIKKIHKGIAKSKNELRYLKNDSSFTSTTDTSFSSDCSDCDCSDCDCSDCYDQCPLTSRKSSKGRSKGKNNPHPLAAVPHAIVIPVVMEVATIARHQKLSLQKPTFSKSAIGANARHPLPPIHDPPLLYDRDHVTQLYYTMATTNTPISRSASLNDIDSWNSRADYQGRIRSFIGTVTFMQIWSDYMRADITVTK</sequence>
<name>A0A834JEG1_VESGE</name>
<evidence type="ECO:0000313" key="1">
    <source>
        <dbReference type="EMBL" id="KAF7385632.1"/>
    </source>
</evidence>